<organism evidence="1 2">
    <name type="scientific">Melastoma candidum</name>
    <dbReference type="NCBI Taxonomy" id="119954"/>
    <lineage>
        <taxon>Eukaryota</taxon>
        <taxon>Viridiplantae</taxon>
        <taxon>Streptophyta</taxon>
        <taxon>Embryophyta</taxon>
        <taxon>Tracheophyta</taxon>
        <taxon>Spermatophyta</taxon>
        <taxon>Magnoliopsida</taxon>
        <taxon>eudicotyledons</taxon>
        <taxon>Gunneridae</taxon>
        <taxon>Pentapetalae</taxon>
        <taxon>rosids</taxon>
        <taxon>malvids</taxon>
        <taxon>Myrtales</taxon>
        <taxon>Melastomataceae</taxon>
        <taxon>Melastomatoideae</taxon>
        <taxon>Melastomateae</taxon>
        <taxon>Melastoma</taxon>
    </lineage>
</organism>
<gene>
    <name evidence="1" type="ORF">MLD38_030525</name>
</gene>
<evidence type="ECO:0000313" key="2">
    <source>
        <dbReference type="Proteomes" id="UP001057402"/>
    </source>
</evidence>
<reference evidence="2" key="1">
    <citation type="journal article" date="2023" name="Front. Plant Sci.">
        <title>Chromosomal-level genome assembly of Melastoma candidum provides insights into trichome evolution.</title>
        <authorList>
            <person name="Zhong Y."/>
            <person name="Wu W."/>
            <person name="Sun C."/>
            <person name="Zou P."/>
            <person name="Liu Y."/>
            <person name="Dai S."/>
            <person name="Zhou R."/>
        </authorList>
    </citation>
    <scope>NUCLEOTIDE SEQUENCE [LARGE SCALE GENOMIC DNA]</scope>
</reference>
<dbReference type="Proteomes" id="UP001057402">
    <property type="component" value="Chromosome 9"/>
</dbReference>
<protein>
    <submittedName>
        <fullName evidence="1">Uncharacterized protein</fullName>
    </submittedName>
</protein>
<dbReference type="EMBL" id="CM042888">
    <property type="protein sequence ID" value="KAI4325101.1"/>
    <property type="molecule type" value="Genomic_DNA"/>
</dbReference>
<evidence type="ECO:0000313" key="1">
    <source>
        <dbReference type="EMBL" id="KAI4325101.1"/>
    </source>
</evidence>
<proteinExistence type="predicted"/>
<name>A0ACB9MM11_9MYRT</name>
<accession>A0ACB9MM11</accession>
<comment type="caution">
    <text evidence="1">The sequence shown here is derived from an EMBL/GenBank/DDBJ whole genome shotgun (WGS) entry which is preliminary data.</text>
</comment>
<sequence>MWVFDCRQPSQGAFKLGLDAGFLLCSAPVLTNLLGGCYNCVCTQEELQKASPNQQLTMACLIITWVILAISLSMIVIGTLSNNNSKTSCGFTHHHFMSMRHPLLRPRAVLCRVSYVCHLPVTRKVGKTSENVHRSFFFLTFSFSFGGRVKYRKAFHRALHCAMRMTSFVSGNGDKRQICV</sequence>
<keyword evidence="2" id="KW-1185">Reference proteome</keyword>